<dbReference type="Gene3D" id="3.40.720.10">
    <property type="entry name" value="Alkaline Phosphatase, subunit A"/>
    <property type="match status" value="1"/>
</dbReference>
<feature type="region of interest" description="Disordered" evidence="1">
    <location>
        <begin position="1"/>
        <end position="54"/>
    </location>
</feature>
<feature type="compositionally biased region" description="Low complexity" evidence="1">
    <location>
        <begin position="1"/>
        <end position="31"/>
    </location>
</feature>
<evidence type="ECO:0000256" key="1">
    <source>
        <dbReference type="SAM" id="MobiDB-lite"/>
    </source>
</evidence>
<gene>
    <name evidence="3" type="ORF">AB1Y20_004686</name>
</gene>
<dbReference type="PANTHER" id="PTHR43751:SF3">
    <property type="entry name" value="SULFATASE N-TERMINAL DOMAIN-CONTAINING PROTEIN"/>
    <property type="match status" value="1"/>
</dbReference>
<sequence length="817" mass="89339">MMQSTDSAPASPSTPPTASSLLLPPSTDPNRPSVPPPRPPPGPPPSLAPPTPPLLPQCLRPPIGLSLLIFAASLAVRAALLAGLGKTYMLLCGAPQDWSSALAFTLLATPLPPLRPLLTTLALAHILLDFGLQLTGGARLHAATWLFIGRQATSLSSWRTLMKNGAMVPPAAWAALGALLPAAAAARHEPRWRPSLSPRAWLAGLAGSALALWSDPPCCRGEACAAEAEVAQQPNALRLLALAAPFLRAAGGGGGGAERSPAPSDELAVPLLGRPAARTDGGRPRARAAAASRNVVLLTLESVGALHLGLYNAEQKVDTMPFLSWLHRYGKVSLVERMYATEPNTLHSFYASHCGVRPYLGVRRAEWEHQRYHNSCLPALLRKHRVHSALFSTSQLSLQPELGFDSVWSSMLRAPKERKMYNFLGHDDFVGLPAIERFIRTMGERRFMLSALTMNTHSPFQPGHDKRWGCPLDRNISRWAANREGKRVSAGQRAPLAEDLSRRPSQQSAFSMSRCYVRGLRCADMYIERLFRILDKAGRLHDTTLLITADHGEGFMQVHREDVGHGGAIYNTQSQIPFVLIGPAAVGLPKRLGGVWSDTSIMHTALDVLGLPPHPLIDEHAAEEAKVARGSDDLSGPLRKYSELMVTPSDLLGLSVLSHWQRPPARTFTSCAFEDACMGLCETYTKWVLRMDSGQLHAYFHDDHFETQNIALRYRQSHKAAVRKSLKAWKAAVDSLHNFVKVERVSECPYHAPYRMRGTFTYFTHCCSHAPTTRRDLFRRHYDKCENATIAECPSLDVAQSGPSENKMAPTELADGA</sequence>
<dbReference type="InterPro" id="IPR000917">
    <property type="entry name" value="Sulfatase_N"/>
</dbReference>
<organism evidence="3 4">
    <name type="scientific">Prymnesium parvum</name>
    <name type="common">Toxic golden alga</name>
    <dbReference type="NCBI Taxonomy" id="97485"/>
    <lineage>
        <taxon>Eukaryota</taxon>
        <taxon>Haptista</taxon>
        <taxon>Haptophyta</taxon>
        <taxon>Prymnesiophyceae</taxon>
        <taxon>Prymnesiales</taxon>
        <taxon>Prymnesiaceae</taxon>
        <taxon>Prymnesium</taxon>
    </lineage>
</organism>
<reference evidence="3 4" key="1">
    <citation type="journal article" date="2024" name="Science">
        <title>Giant polyketide synthase enzymes in the biosynthesis of giant marine polyether toxins.</title>
        <authorList>
            <person name="Fallon T.R."/>
            <person name="Shende V.V."/>
            <person name="Wierzbicki I.H."/>
            <person name="Pendleton A.L."/>
            <person name="Watervoot N.F."/>
            <person name="Auber R.P."/>
            <person name="Gonzalez D.J."/>
            <person name="Wisecaver J.H."/>
            <person name="Moore B.S."/>
        </authorList>
    </citation>
    <scope>NUCLEOTIDE SEQUENCE [LARGE SCALE GENOMIC DNA]</scope>
    <source>
        <strain evidence="3 4">12B1</strain>
    </source>
</reference>
<accession>A0AB34IZ27</accession>
<evidence type="ECO:0000313" key="3">
    <source>
        <dbReference type="EMBL" id="KAL1508588.1"/>
    </source>
</evidence>
<dbReference type="PANTHER" id="PTHR43751">
    <property type="entry name" value="SULFATASE"/>
    <property type="match status" value="1"/>
</dbReference>
<name>A0AB34IZ27_PRYPA</name>
<proteinExistence type="predicted"/>
<feature type="region of interest" description="Disordered" evidence="1">
    <location>
        <begin position="484"/>
        <end position="503"/>
    </location>
</feature>
<evidence type="ECO:0000259" key="2">
    <source>
        <dbReference type="Pfam" id="PF00884"/>
    </source>
</evidence>
<dbReference type="InterPro" id="IPR052701">
    <property type="entry name" value="GAG_Ulvan_Degrading_Sulfatases"/>
</dbReference>
<feature type="domain" description="Sulfatase N-terminal" evidence="2">
    <location>
        <begin position="293"/>
        <end position="610"/>
    </location>
</feature>
<dbReference type="Pfam" id="PF00884">
    <property type="entry name" value="Sulfatase"/>
    <property type="match status" value="1"/>
</dbReference>
<dbReference type="Proteomes" id="UP001515480">
    <property type="component" value="Unassembled WGS sequence"/>
</dbReference>
<keyword evidence="4" id="KW-1185">Reference proteome</keyword>
<protein>
    <recommendedName>
        <fullName evidence="2">Sulfatase N-terminal domain-containing protein</fullName>
    </recommendedName>
</protein>
<evidence type="ECO:0000313" key="4">
    <source>
        <dbReference type="Proteomes" id="UP001515480"/>
    </source>
</evidence>
<comment type="caution">
    <text evidence="3">The sequence shown here is derived from an EMBL/GenBank/DDBJ whole genome shotgun (WGS) entry which is preliminary data.</text>
</comment>
<feature type="region of interest" description="Disordered" evidence="1">
    <location>
        <begin position="797"/>
        <end position="817"/>
    </location>
</feature>
<feature type="compositionally biased region" description="Pro residues" evidence="1">
    <location>
        <begin position="32"/>
        <end position="54"/>
    </location>
</feature>
<dbReference type="EMBL" id="JBGBPQ010000016">
    <property type="protein sequence ID" value="KAL1508588.1"/>
    <property type="molecule type" value="Genomic_DNA"/>
</dbReference>
<dbReference type="InterPro" id="IPR017850">
    <property type="entry name" value="Alkaline_phosphatase_core_sf"/>
</dbReference>
<dbReference type="AlphaFoldDB" id="A0AB34IZ27"/>
<dbReference type="SUPFAM" id="SSF53649">
    <property type="entry name" value="Alkaline phosphatase-like"/>
    <property type="match status" value="1"/>
</dbReference>